<evidence type="ECO:0000313" key="3">
    <source>
        <dbReference type="EMBL" id="RCI71558.1"/>
    </source>
</evidence>
<reference evidence="3 4" key="1">
    <citation type="submission" date="2018-07" db="EMBL/GenBank/DDBJ databases">
        <title>Mechanisms of high-level aminoglycoside resistance among Gram-negative pathogens in Brazil.</title>
        <authorList>
            <person name="Ballaben A.S."/>
            <person name="Darini A.L.C."/>
            <person name="Doi Y."/>
        </authorList>
    </citation>
    <scope>NUCLEOTIDE SEQUENCE [LARGE SCALE GENOMIC DNA]</scope>
    <source>
        <strain evidence="3 4">B2-305</strain>
    </source>
</reference>
<sequence length="169" mass="18105">LETVANLDAKKLGDAGEIEKVKAEIGKAYDTKLTEATTRAEQLEQQLYAEKIGGSFSRSKFVADRLAVPADMVQSVFGKHLKIEDGNVVAYDAHGNKLYSKARPGEAADFDEALEILVDQYPYRDQILKGSGHSGGGTPPGGKPSGSTAKSLADCKTEAEKVAYLETIK</sequence>
<protein>
    <recommendedName>
        <fullName evidence="2">DUF6651 domain-containing protein</fullName>
    </recommendedName>
</protein>
<evidence type="ECO:0000259" key="2">
    <source>
        <dbReference type="Pfam" id="PF20356"/>
    </source>
</evidence>
<dbReference type="AlphaFoldDB" id="A0A367M2F0"/>
<organism evidence="3 4">
    <name type="scientific">Pseudomonas aeruginosa</name>
    <dbReference type="NCBI Taxonomy" id="287"/>
    <lineage>
        <taxon>Bacteria</taxon>
        <taxon>Pseudomonadati</taxon>
        <taxon>Pseudomonadota</taxon>
        <taxon>Gammaproteobacteria</taxon>
        <taxon>Pseudomonadales</taxon>
        <taxon>Pseudomonadaceae</taxon>
        <taxon>Pseudomonas</taxon>
    </lineage>
</organism>
<proteinExistence type="predicted"/>
<dbReference type="EMBL" id="QORE01001345">
    <property type="protein sequence ID" value="RCI71558.1"/>
    <property type="molecule type" value="Genomic_DNA"/>
</dbReference>
<accession>A0A367M2F0</accession>
<dbReference type="Pfam" id="PF20356">
    <property type="entry name" value="DUF6651"/>
    <property type="match status" value="1"/>
</dbReference>
<comment type="caution">
    <text evidence="3">The sequence shown here is derived from an EMBL/GenBank/DDBJ whole genome shotgun (WGS) entry which is preliminary data.</text>
</comment>
<feature type="non-terminal residue" evidence="3">
    <location>
        <position position="1"/>
    </location>
</feature>
<feature type="domain" description="DUF6651" evidence="2">
    <location>
        <begin position="35"/>
        <end position="138"/>
    </location>
</feature>
<evidence type="ECO:0000256" key="1">
    <source>
        <dbReference type="SAM" id="MobiDB-lite"/>
    </source>
</evidence>
<feature type="region of interest" description="Disordered" evidence="1">
    <location>
        <begin position="128"/>
        <end position="154"/>
    </location>
</feature>
<evidence type="ECO:0000313" key="4">
    <source>
        <dbReference type="Proteomes" id="UP000253594"/>
    </source>
</evidence>
<dbReference type="InterPro" id="IPR046593">
    <property type="entry name" value="DUF6651"/>
</dbReference>
<name>A0A367M2F0_PSEAI</name>
<feature type="compositionally biased region" description="Gly residues" evidence="1">
    <location>
        <begin position="132"/>
        <end position="144"/>
    </location>
</feature>
<gene>
    <name evidence="3" type="ORF">DT376_28470</name>
</gene>
<dbReference type="Proteomes" id="UP000253594">
    <property type="component" value="Unassembled WGS sequence"/>
</dbReference>